<dbReference type="Proteomes" id="UP000662678">
    <property type="component" value="Unassembled WGS sequence"/>
</dbReference>
<accession>A0ABQ3H6E7</accession>
<feature type="compositionally biased region" description="Basic and acidic residues" evidence="1">
    <location>
        <begin position="57"/>
        <end position="76"/>
    </location>
</feature>
<evidence type="ECO:0000313" key="2">
    <source>
        <dbReference type="EMBL" id="GHD73040.1"/>
    </source>
</evidence>
<feature type="region of interest" description="Disordered" evidence="1">
    <location>
        <begin position="1"/>
        <end position="231"/>
    </location>
</feature>
<keyword evidence="3" id="KW-1185">Reference proteome</keyword>
<proteinExistence type="predicted"/>
<protein>
    <submittedName>
        <fullName evidence="2">Uncharacterized protein</fullName>
    </submittedName>
</protein>
<organism evidence="2 3">
    <name type="scientific">Vogesella fluminis</name>
    <dbReference type="NCBI Taxonomy" id="1069161"/>
    <lineage>
        <taxon>Bacteria</taxon>
        <taxon>Pseudomonadati</taxon>
        <taxon>Pseudomonadota</taxon>
        <taxon>Betaproteobacteria</taxon>
        <taxon>Neisseriales</taxon>
        <taxon>Chromobacteriaceae</taxon>
        <taxon>Vogesella</taxon>
    </lineage>
</organism>
<reference evidence="3" key="1">
    <citation type="journal article" date="2019" name="Int. J. Syst. Evol. Microbiol.">
        <title>The Global Catalogue of Microorganisms (GCM) 10K type strain sequencing project: providing services to taxonomists for standard genome sequencing and annotation.</title>
        <authorList>
            <consortium name="The Broad Institute Genomics Platform"/>
            <consortium name="The Broad Institute Genome Sequencing Center for Infectious Disease"/>
            <person name="Wu L."/>
            <person name="Ma J."/>
        </authorList>
    </citation>
    <scope>NUCLEOTIDE SEQUENCE [LARGE SCALE GENOMIC DNA]</scope>
    <source>
        <strain evidence="3">KCTC 23713</strain>
    </source>
</reference>
<evidence type="ECO:0000313" key="3">
    <source>
        <dbReference type="Proteomes" id="UP000662678"/>
    </source>
</evidence>
<gene>
    <name evidence="2" type="ORF">GCM10011419_07080</name>
</gene>
<feature type="compositionally biased region" description="Basic residues" evidence="1">
    <location>
        <begin position="126"/>
        <end position="144"/>
    </location>
</feature>
<comment type="caution">
    <text evidence="2">The sequence shown here is derived from an EMBL/GenBank/DDBJ whole genome shotgun (WGS) entry which is preliminary data.</text>
</comment>
<dbReference type="EMBL" id="BMYP01000007">
    <property type="protein sequence ID" value="GHD73040.1"/>
    <property type="molecule type" value="Genomic_DNA"/>
</dbReference>
<feature type="compositionally biased region" description="Basic residues" evidence="1">
    <location>
        <begin position="207"/>
        <end position="231"/>
    </location>
</feature>
<name>A0ABQ3H6E7_9NEIS</name>
<evidence type="ECO:0000256" key="1">
    <source>
        <dbReference type="SAM" id="MobiDB-lite"/>
    </source>
</evidence>
<sequence length="231" mass="24898">MLICAGNSFATGEDAPLPGDFQPPRQGKPASKTLPATGGSNKANDVPVRNIQPESAPRTEDSARKRQAQPHRDRAGLRRGKHGKALSAGRKASRQSKLATAAKRTGKVRKQLHDGKQSVRSNKVARISKKAAIRQRAVSKRTKAGKVLSSRKAGTGQRSLAARKRQKAAANTAKRGTHAKTKASRTGSKQTLKQRKARKTALTASGKRGRVAKAKRNKSSAKVRRHRQPAH</sequence>